<dbReference type="FunCoup" id="A0A059DHS8">
    <property type="interactions" value="2234"/>
</dbReference>
<comment type="subcellular location">
    <subcellularLocation>
        <location evidence="2">Endoplasmic reticulum membrane</location>
        <topology evidence="2">Single-pass membrane protein</topology>
    </subcellularLocation>
    <subcellularLocation>
        <location evidence="1">Nucleus</location>
    </subcellularLocation>
</comment>
<feature type="region of interest" description="Disordered" evidence="14">
    <location>
        <begin position="91"/>
        <end position="215"/>
    </location>
</feature>
<evidence type="ECO:0000256" key="3">
    <source>
        <dbReference type="ARBA" id="ARBA00007163"/>
    </source>
</evidence>
<dbReference type="EMBL" id="KK198753">
    <property type="protein sequence ID" value="KCW90004.1"/>
    <property type="molecule type" value="Genomic_DNA"/>
</dbReference>
<keyword evidence="6 15" id="KW-1133">Transmembrane helix</keyword>
<dbReference type="OMA" id="FNHNFGM"/>
<evidence type="ECO:0000259" key="16">
    <source>
        <dbReference type="PROSITE" id="PS50217"/>
    </source>
</evidence>
<feature type="domain" description="BZIP" evidence="16">
    <location>
        <begin position="260"/>
        <end position="320"/>
    </location>
</feature>
<evidence type="ECO:0000256" key="15">
    <source>
        <dbReference type="SAM" id="Phobius"/>
    </source>
</evidence>
<dbReference type="CDD" id="cd14704">
    <property type="entry name" value="bZIP_HY5-like"/>
    <property type="match status" value="1"/>
</dbReference>
<dbReference type="STRING" id="71139.A0A059DHS8"/>
<evidence type="ECO:0000256" key="8">
    <source>
        <dbReference type="ARBA" id="ARBA00023125"/>
    </source>
</evidence>
<evidence type="ECO:0000256" key="14">
    <source>
        <dbReference type="SAM" id="MobiDB-lite"/>
    </source>
</evidence>
<dbReference type="InParanoid" id="A0A059DHS8"/>
<dbReference type="PANTHER" id="PTHR47416">
    <property type="entry name" value="BASIC-LEUCINE ZIPPER TRANSCRIPTION FACTOR F-RELATED"/>
    <property type="match status" value="1"/>
</dbReference>
<accession>A0A059DHS8</accession>
<dbReference type="FunFam" id="1.20.5.170:FF:000085">
    <property type="entry name" value="bZIP transcription factor 49"/>
    <property type="match status" value="1"/>
</dbReference>
<dbReference type="InterPro" id="IPR004827">
    <property type="entry name" value="bZIP"/>
</dbReference>
<evidence type="ECO:0000256" key="4">
    <source>
        <dbReference type="ARBA" id="ARBA00022692"/>
    </source>
</evidence>
<feature type="region of interest" description="Disordered" evidence="14">
    <location>
        <begin position="567"/>
        <end position="600"/>
    </location>
</feature>
<keyword evidence="5" id="KW-0256">Endoplasmic reticulum</keyword>
<dbReference type="SMART" id="SM00338">
    <property type="entry name" value="BRLZ"/>
    <property type="match status" value="1"/>
</dbReference>
<feature type="compositionally biased region" description="Basic and acidic residues" evidence="14">
    <location>
        <begin position="588"/>
        <end position="599"/>
    </location>
</feature>
<evidence type="ECO:0000256" key="12">
    <source>
        <dbReference type="ARBA" id="ARBA00023242"/>
    </source>
</evidence>
<feature type="transmembrane region" description="Helical" evidence="15">
    <location>
        <begin position="395"/>
        <end position="417"/>
    </location>
</feature>
<evidence type="ECO:0000313" key="17">
    <source>
        <dbReference type="EMBL" id="KCW90004.1"/>
    </source>
</evidence>
<reference evidence="17" key="1">
    <citation type="submission" date="2013-07" db="EMBL/GenBank/DDBJ databases">
        <title>The genome of Eucalyptus grandis.</title>
        <authorList>
            <person name="Schmutz J."/>
            <person name="Hayes R."/>
            <person name="Myburg A."/>
            <person name="Tuskan G."/>
            <person name="Grattapaglia D."/>
            <person name="Rokhsar D.S."/>
        </authorList>
    </citation>
    <scope>NUCLEOTIDE SEQUENCE</scope>
    <source>
        <tissue evidence="17">Leaf extractions</tissue>
    </source>
</reference>
<dbReference type="PANTHER" id="PTHR47416:SF3">
    <property type="entry name" value="BZIP TRANSCRIPTION FACTOR 17-RELATED"/>
    <property type="match status" value="1"/>
</dbReference>
<keyword evidence="10" id="KW-0804">Transcription</keyword>
<feature type="compositionally biased region" description="Low complexity" evidence="14">
    <location>
        <begin position="15"/>
        <end position="24"/>
    </location>
</feature>
<sequence length="757" mass="81136">MADPAVSDPPPPAASGPDPVVPADFDCLPIPPLDPLFFSEGADPDSSSIGGGAPQPFDSDLAFDFGFGDNGDFEFTFDGLGDLYLPGEDESFLIPSPAENPEQINCESGSSGISGDRASADVAGYLNCPPAESGSYRSGDQRASPENLSNVPSPDCDVSCDRQFSGGPVSSQGSGNGGGSGLSDDTNPPSPCSGSFERDVSSKLAADEKVKAEEEMSNAFLAKRKKVQDDTVSETRSIKYRRSAEAAVSVNDSQCNDEDEDKKKARLMRNRESAQLSRQRKKHYVEELEEKVRSMHSTIAELNGKISFFMAENVSLRQQLGGGGMCPPPAPGMYPAPPMGHMAYPWVPCAPYVMKPQGSQVPLVPIPRLKPQQPVSASKAKKVETKKSEGKTKKVASVSFLGLLFFVLLFGGLVPMVNVRFGGSGDTGAGRFNYLNDRYYYHHKGRVLAVNGHMNGTYYGTGRGSSGGTYSTGCSRGCGGRSDYKITRKDRESMPNMSEPLVASLYVPRNDKLVKIDGNLIIHSIMASEKAMASHASGETENDGITDPTTRQNLASALALPEIARANSRTCGKPTERQRALASGNGDPLKERMKSKPADGKLQQWFREGLAGPMLSSGLCTEVFRFDVASAKGAIVPASPVGNVTTESRRNSTHAGKGRNRRFLHNLPTRLAGSNFNVSEERARRNSKTRDLPTNKSLSSMVVSVLVDPREAGDGDVDGMMPPKSVSRIFVVVLMDSIKYVTYSCVLPRAGPHLVTT</sequence>
<evidence type="ECO:0000256" key="9">
    <source>
        <dbReference type="ARBA" id="ARBA00023136"/>
    </source>
</evidence>
<evidence type="ECO:0000256" key="11">
    <source>
        <dbReference type="ARBA" id="ARBA00023180"/>
    </source>
</evidence>
<feature type="compositionally biased region" description="Basic and acidic residues" evidence="14">
    <location>
        <begin position="196"/>
        <end position="214"/>
    </location>
</feature>
<proteinExistence type="inferred from homology"/>
<evidence type="ECO:0000256" key="13">
    <source>
        <dbReference type="ARBA" id="ARBA00065888"/>
    </source>
</evidence>
<evidence type="ECO:0000256" key="2">
    <source>
        <dbReference type="ARBA" id="ARBA00004389"/>
    </source>
</evidence>
<keyword evidence="7" id="KW-0805">Transcription regulation</keyword>
<dbReference type="eggNOG" id="ENOG502QQUV">
    <property type="taxonomic scope" value="Eukaryota"/>
</dbReference>
<keyword evidence="8" id="KW-0238">DNA-binding</keyword>
<evidence type="ECO:0000256" key="7">
    <source>
        <dbReference type="ARBA" id="ARBA00023015"/>
    </source>
</evidence>
<keyword evidence="11" id="KW-0325">Glycoprotein</keyword>
<dbReference type="KEGG" id="egr:104443818"/>
<dbReference type="GO" id="GO:0006950">
    <property type="term" value="P:response to stress"/>
    <property type="evidence" value="ECO:0007669"/>
    <property type="project" value="UniProtKB-ARBA"/>
</dbReference>
<dbReference type="GO" id="GO:0003677">
    <property type="term" value="F:DNA binding"/>
    <property type="evidence" value="ECO:0007669"/>
    <property type="project" value="UniProtKB-KW"/>
</dbReference>
<keyword evidence="12" id="KW-0539">Nucleus</keyword>
<evidence type="ECO:0000256" key="6">
    <source>
        <dbReference type="ARBA" id="ARBA00022989"/>
    </source>
</evidence>
<protein>
    <recommendedName>
        <fullName evidence="16">BZIP domain-containing protein</fullName>
    </recommendedName>
</protein>
<keyword evidence="9 15" id="KW-0472">Membrane</keyword>
<dbReference type="AlphaFoldDB" id="A0A059DHS8"/>
<evidence type="ECO:0000256" key="5">
    <source>
        <dbReference type="ARBA" id="ARBA00022824"/>
    </source>
</evidence>
<evidence type="ECO:0000256" key="10">
    <source>
        <dbReference type="ARBA" id="ARBA00023163"/>
    </source>
</evidence>
<dbReference type="PROSITE" id="PS50217">
    <property type="entry name" value="BZIP"/>
    <property type="match status" value="1"/>
</dbReference>
<keyword evidence="4 15" id="KW-0812">Transmembrane</keyword>
<organism evidence="17">
    <name type="scientific">Eucalyptus grandis</name>
    <name type="common">Flooded gum</name>
    <dbReference type="NCBI Taxonomy" id="71139"/>
    <lineage>
        <taxon>Eukaryota</taxon>
        <taxon>Viridiplantae</taxon>
        <taxon>Streptophyta</taxon>
        <taxon>Embryophyta</taxon>
        <taxon>Tracheophyta</taxon>
        <taxon>Spermatophyta</taxon>
        <taxon>Magnoliopsida</taxon>
        <taxon>eudicotyledons</taxon>
        <taxon>Gunneridae</taxon>
        <taxon>Pentapetalae</taxon>
        <taxon>rosids</taxon>
        <taxon>malvids</taxon>
        <taxon>Myrtales</taxon>
        <taxon>Myrtaceae</taxon>
        <taxon>Myrtoideae</taxon>
        <taxon>Eucalypteae</taxon>
        <taxon>Eucalyptus</taxon>
    </lineage>
</organism>
<dbReference type="GO" id="GO:0003700">
    <property type="term" value="F:DNA-binding transcription factor activity"/>
    <property type="evidence" value="ECO:0007669"/>
    <property type="project" value="InterPro"/>
</dbReference>
<dbReference type="Gene3D" id="1.20.5.170">
    <property type="match status" value="1"/>
</dbReference>
<comment type="similarity">
    <text evidence="3">Belongs to the bZIP family.</text>
</comment>
<comment type="subunit">
    <text evidence="13">Interacts with BZIP28.</text>
</comment>
<evidence type="ECO:0000256" key="1">
    <source>
        <dbReference type="ARBA" id="ARBA00004123"/>
    </source>
</evidence>
<dbReference type="GO" id="GO:0005789">
    <property type="term" value="C:endoplasmic reticulum membrane"/>
    <property type="evidence" value="ECO:0000318"/>
    <property type="project" value="GO_Central"/>
</dbReference>
<dbReference type="InterPro" id="IPR046347">
    <property type="entry name" value="bZIP_sf"/>
</dbReference>
<feature type="region of interest" description="Disordered" evidence="14">
    <location>
        <begin position="1"/>
        <end position="63"/>
    </location>
</feature>
<gene>
    <name evidence="17" type="ORF">EUGRSUZ_A02199</name>
</gene>
<dbReference type="Gramene" id="KCW90004">
    <property type="protein sequence ID" value="KCW90004"/>
    <property type="gene ID" value="EUGRSUZ_A02199"/>
</dbReference>
<dbReference type="Pfam" id="PF00170">
    <property type="entry name" value="bZIP_1"/>
    <property type="match status" value="1"/>
</dbReference>
<name>A0A059DHS8_EUCGR</name>
<feature type="compositionally biased region" description="Polar residues" evidence="14">
    <location>
        <begin position="102"/>
        <end position="113"/>
    </location>
</feature>
<dbReference type="GO" id="GO:0005634">
    <property type="term" value="C:nucleus"/>
    <property type="evidence" value="ECO:0000318"/>
    <property type="project" value="GO_Central"/>
</dbReference>
<dbReference type="SUPFAM" id="SSF57959">
    <property type="entry name" value="Leucine zipper domain"/>
    <property type="match status" value="1"/>
</dbReference>
<dbReference type="OrthoDB" id="295274at2759"/>